<dbReference type="InterPro" id="IPR012967">
    <property type="entry name" value="COMT_dimerisation"/>
</dbReference>
<dbReference type="InterPro" id="IPR016461">
    <property type="entry name" value="COMT-like"/>
</dbReference>
<protein>
    <submittedName>
        <fullName evidence="7">Hydroxyneurosporene methyltransferase</fullName>
    </submittedName>
</protein>
<proteinExistence type="predicted"/>
<feature type="domain" description="O-methyltransferase C-terminal" evidence="5">
    <location>
        <begin position="136"/>
        <end position="343"/>
    </location>
</feature>
<dbReference type="GO" id="GO:0046983">
    <property type="term" value="F:protein dimerization activity"/>
    <property type="evidence" value="ECO:0007669"/>
    <property type="project" value="InterPro"/>
</dbReference>
<dbReference type="Gene3D" id="1.10.287.1350">
    <property type="match status" value="1"/>
</dbReference>
<evidence type="ECO:0000256" key="3">
    <source>
        <dbReference type="ARBA" id="ARBA00022691"/>
    </source>
</evidence>
<evidence type="ECO:0000256" key="1">
    <source>
        <dbReference type="ARBA" id="ARBA00022603"/>
    </source>
</evidence>
<dbReference type="Gene3D" id="1.10.10.10">
    <property type="entry name" value="Winged helix-like DNA-binding domain superfamily/Winged helix DNA-binding domain"/>
    <property type="match status" value="1"/>
</dbReference>
<feature type="domain" description="O-methyltransferase dimerisation" evidence="6">
    <location>
        <begin position="38"/>
        <end position="110"/>
    </location>
</feature>
<dbReference type="PANTHER" id="PTHR43712">
    <property type="entry name" value="PUTATIVE (AFU_ORTHOLOGUE AFUA_4G14580)-RELATED"/>
    <property type="match status" value="1"/>
</dbReference>
<dbReference type="Proteomes" id="UP000195331">
    <property type="component" value="Chromosome"/>
</dbReference>
<feature type="active site" description="Proton acceptor" evidence="4">
    <location>
        <position position="272"/>
    </location>
</feature>
<name>A0A1Y0CDI1_9MYCO</name>
<dbReference type="InterPro" id="IPR001077">
    <property type="entry name" value="COMT_C"/>
</dbReference>
<keyword evidence="3" id="KW-0949">S-adenosyl-L-methionine</keyword>
<keyword evidence="8" id="KW-1185">Reference proteome</keyword>
<reference evidence="7 8" key="1">
    <citation type="submission" date="2017-04" db="EMBL/GenBank/DDBJ databases">
        <title>Whole Genome Sequence of 1,4-Dioxane Degrading Bacterium Mycobacterium dioxanotrophicus PH-06.</title>
        <authorList>
            <person name="He Y."/>
        </authorList>
    </citation>
    <scope>NUCLEOTIDE SEQUENCE [LARGE SCALE GENOMIC DNA]</scope>
    <source>
        <strain evidence="7 8">PH-06</strain>
    </source>
</reference>
<dbReference type="PROSITE" id="PS51683">
    <property type="entry name" value="SAM_OMT_II"/>
    <property type="match status" value="1"/>
</dbReference>
<evidence type="ECO:0000259" key="6">
    <source>
        <dbReference type="Pfam" id="PF08100"/>
    </source>
</evidence>
<accession>A0A1Y0CDI1</accession>
<dbReference type="PIRSF" id="PIRSF005739">
    <property type="entry name" value="O-mtase"/>
    <property type="match status" value="1"/>
</dbReference>
<keyword evidence="1 7" id="KW-0489">Methyltransferase</keyword>
<dbReference type="RefSeq" id="WP_198344178.1">
    <property type="nucleotide sequence ID" value="NZ_CP020809.1"/>
</dbReference>
<dbReference type="EMBL" id="CP020809">
    <property type="protein sequence ID" value="ART73015.1"/>
    <property type="molecule type" value="Genomic_DNA"/>
</dbReference>
<dbReference type="GO" id="GO:0008171">
    <property type="term" value="F:O-methyltransferase activity"/>
    <property type="evidence" value="ECO:0007669"/>
    <property type="project" value="InterPro"/>
</dbReference>
<dbReference type="PANTHER" id="PTHR43712:SF2">
    <property type="entry name" value="O-METHYLTRANSFERASE CICE"/>
    <property type="match status" value="1"/>
</dbReference>
<gene>
    <name evidence="7" type="ORF">BTO20_34650</name>
</gene>
<dbReference type="SUPFAM" id="SSF53335">
    <property type="entry name" value="S-adenosyl-L-methionine-dependent methyltransferases"/>
    <property type="match status" value="1"/>
</dbReference>
<evidence type="ECO:0000256" key="4">
    <source>
        <dbReference type="PIRSR" id="PIRSR005739-1"/>
    </source>
</evidence>
<evidence type="ECO:0000259" key="5">
    <source>
        <dbReference type="Pfam" id="PF00891"/>
    </source>
</evidence>
<dbReference type="Gene3D" id="3.40.50.150">
    <property type="entry name" value="Vaccinia Virus protein VP39"/>
    <property type="match status" value="1"/>
</dbReference>
<dbReference type="Pfam" id="PF00891">
    <property type="entry name" value="Methyltransf_2"/>
    <property type="match status" value="1"/>
</dbReference>
<organism evidence="7 8">
    <name type="scientific">Mycobacterium dioxanotrophicus</name>
    <dbReference type="NCBI Taxonomy" id="482462"/>
    <lineage>
        <taxon>Bacteria</taxon>
        <taxon>Bacillati</taxon>
        <taxon>Actinomycetota</taxon>
        <taxon>Actinomycetes</taxon>
        <taxon>Mycobacteriales</taxon>
        <taxon>Mycobacteriaceae</taxon>
        <taxon>Mycobacterium</taxon>
    </lineage>
</organism>
<dbReference type="InterPro" id="IPR036390">
    <property type="entry name" value="WH_DNA-bd_sf"/>
</dbReference>
<dbReference type="InterPro" id="IPR036388">
    <property type="entry name" value="WH-like_DNA-bd_sf"/>
</dbReference>
<dbReference type="InterPro" id="IPR029063">
    <property type="entry name" value="SAM-dependent_MTases_sf"/>
</dbReference>
<dbReference type="Pfam" id="PF08100">
    <property type="entry name" value="Dimerisation"/>
    <property type="match status" value="1"/>
</dbReference>
<evidence type="ECO:0000313" key="8">
    <source>
        <dbReference type="Proteomes" id="UP000195331"/>
    </source>
</evidence>
<sequence length="362" mass="39290">MTSAKVPPVGLVRAVDRIRHHLRRLHQRSAPPPAVLLETILKAWVAQGITAAVQLGVADALADGPLRPEELARRVDANPDTLNRLMRALVSEGIFRRTRDGRYALNALADPLRTDAPVSIAGMARFVGSPEHREHWSQLGEAVRTGEAVIPKMRGMAAFEYLNSDPELGEIFNDAMTSVSELAIAPVVAAFDFTPFATIADVGGGHGRLLSAILEAAPAAHGILYDLPQVVEGAPKLLAKYGTADRVEILPGSFFDKAPAGADLYIMKNIIHDWPDEQALTILRNIRAAATAGATLLLVEAVIPEHDREFLAKWIDMEMLIGIAARERTGDEYRKLYQEAGFRLTEVVPTASPFSLVRGLAV</sequence>
<dbReference type="AlphaFoldDB" id="A0A1Y0CDI1"/>
<evidence type="ECO:0000313" key="7">
    <source>
        <dbReference type="EMBL" id="ART73015.1"/>
    </source>
</evidence>
<dbReference type="GO" id="GO:0032259">
    <property type="term" value="P:methylation"/>
    <property type="evidence" value="ECO:0007669"/>
    <property type="project" value="UniProtKB-KW"/>
</dbReference>
<dbReference type="SUPFAM" id="SSF46785">
    <property type="entry name" value="Winged helix' DNA-binding domain"/>
    <property type="match status" value="1"/>
</dbReference>
<dbReference type="KEGG" id="mdx:BTO20_34650"/>
<evidence type="ECO:0000256" key="2">
    <source>
        <dbReference type="ARBA" id="ARBA00022679"/>
    </source>
</evidence>
<keyword evidence="2 7" id="KW-0808">Transferase</keyword>